<dbReference type="PRINTS" id="PR00070">
    <property type="entry name" value="DHFR"/>
</dbReference>
<dbReference type="EC" id="1.5.1.3" evidence="3 8"/>
<dbReference type="OrthoDB" id="9804315at2"/>
<dbReference type="FunFam" id="3.40.430.10:FF:000001">
    <property type="entry name" value="Dihydrofolate reductase"/>
    <property type="match status" value="1"/>
</dbReference>
<evidence type="ECO:0000256" key="7">
    <source>
        <dbReference type="ARBA" id="ARBA00025067"/>
    </source>
</evidence>
<dbReference type="GO" id="GO:0005829">
    <property type="term" value="C:cytosol"/>
    <property type="evidence" value="ECO:0007669"/>
    <property type="project" value="TreeGrafter"/>
</dbReference>
<dbReference type="SUPFAM" id="SSF53597">
    <property type="entry name" value="Dihydrofolate reductase-like"/>
    <property type="match status" value="1"/>
</dbReference>
<protein>
    <recommendedName>
        <fullName evidence="3 8">Dihydrofolate reductase</fullName>
        <ecNumber evidence="3 8">1.5.1.3</ecNumber>
    </recommendedName>
</protein>
<keyword evidence="12" id="KW-1185">Reference proteome</keyword>
<comment type="caution">
    <text evidence="11">The sequence shown here is derived from an EMBL/GenBank/DDBJ whole genome shotgun (WGS) entry which is preliminary data.</text>
</comment>
<name>A0A432ZRA4_9GAMM</name>
<dbReference type="PANTHER" id="PTHR48069:SF3">
    <property type="entry name" value="DIHYDROFOLATE REDUCTASE"/>
    <property type="match status" value="1"/>
</dbReference>
<dbReference type="PANTHER" id="PTHR48069">
    <property type="entry name" value="DIHYDROFOLATE REDUCTASE"/>
    <property type="match status" value="1"/>
</dbReference>
<sequence length="163" mass="18238">MTTVSLIAAMAADRVIGKDNDMPWHLPNELQYFKSITMAKPIIMGRNTFESIGRPLPGRKNIVVSRSQPSHDGVIWVSGVEQALTAAGPVDEVMIIGGGKLYEAFIERADKLYITDIELTVAGDTFFPDYQALAEWDEIESHYHAAKDVNDLSFTTRVLRRKR</sequence>
<dbReference type="UniPathway" id="UPA00077">
    <property type="reaction ID" value="UER00158"/>
</dbReference>
<evidence type="ECO:0000259" key="10">
    <source>
        <dbReference type="PROSITE" id="PS51330"/>
    </source>
</evidence>
<comment type="pathway">
    <text evidence="1 8">Cofactor biosynthesis; tetrahydrofolate biosynthesis; 5,6,7,8-tetrahydrofolate from 7,8-dihydrofolate: step 1/1.</text>
</comment>
<dbReference type="Gene3D" id="3.40.430.10">
    <property type="entry name" value="Dihydrofolate Reductase, subunit A"/>
    <property type="match status" value="1"/>
</dbReference>
<dbReference type="InterPro" id="IPR024072">
    <property type="entry name" value="DHFR-like_dom_sf"/>
</dbReference>
<keyword evidence="6 8" id="KW-0560">Oxidoreductase</keyword>
<dbReference type="GO" id="GO:0004146">
    <property type="term" value="F:dihydrofolate reductase activity"/>
    <property type="evidence" value="ECO:0007669"/>
    <property type="project" value="UniProtKB-EC"/>
</dbReference>
<dbReference type="PROSITE" id="PS51330">
    <property type="entry name" value="DHFR_2"/>
    <property type="match status" value="1"/>
</dbReference>
<comment type="similarity">
    <text evidence="2 8 9">Belongs to the dihydrofolate reductase family.</text>
</comment>
<comment type="catalytic activity">
    <reaction evidence="8">
        <text>(6S)-5,6,7,8-tetrahydrofolate + NADP(+) = 7,8-dihydrofolate + NADPH + H(+)</text>
        <dbReference type="Rhea" id="RHEA:15009"/>
        <dbReference type="ChEBI" id="CHEBI:15378"/>
        <dbReference type="ChEBI" id="CHEBI:57451"/>
        <dbReference type="ChEBI" id="CHEBI:57453"/>
        <dbReference type="ChEBI" id="CHEBI:57783"/>
        <dbReference type="ChEBI" id="CHEBI:58349"/>
        <dbReference type="EC" id="1.5.1.3"/>
    </reaction>
</comment>
<evidence type="ECO:0000313" key="12">
    <source>
        <dbReference type="Proteomes" id="UP000287996"/>
    </source>
</evidence>
<dbReference type="CDD" id="cd00209">
    <property type="entry name" value="DHFR"/>
    <property type="match status" value="1"/>
</dbReference>
<dbReference type="PIRSF" id="PIRSF000194">
    <property type="entry name" value="DHFR"/>
    <property type="match status" value="1"/>
</dbReference>
<evidence type="ECO:0000256" key="2">
    <source>
        <dbReference type="ARBA" id="ARBA00009539"/>
    </source>
</evidence>
<dbReference type="RefSeq" id="WP_126841858.1">
    <property type="nucleotide sequence ID" value="NZ_PIQH01000005.1"/>
</dbReference>
<dbReference type="InterPro" id="IPR012259">
    <property type="entry name" value="DHFR"/>
</dbReference>
<evidence type="ECO:0000313" key="11">
    <source>
        <dbReference type="EMBL" id="RUO80361.1"/>
    </source>
</evidence>
<evidence type="ECO:0000256" key="1">
    <source>
        <dbReference type="ARBA" id="ARBA00004903"/>
    </source>
</evidence>
<evidence type="ECO:0000256" key="4">
    <source>
        <dbReference type="ARBA" id="ARBA00022563"/>
    </source>
</evidence>
<dbReference type="Pfam" id="PF00186">
    <property type="entry name" value="DHFR_1"/>
    <property type="match status" value="1"/>
</dbReference>
<evidence type="ECO:0000256" key="3">
    <source>
        <dbReference type="ARBA" id="ARBA00012856"/>
    </source>
</evidence>
<dbReference type="InterPro" id="IPR001796">
    <property type="entry name" value="DHFR_dom"/>
</dbReference>
<dbReference type="GO" id="GO:0006730">
    <property type="term" value="P:one-carbon metabolic process"/>
    <property type="evidence" value="ECO:0007669"/>
    <property type="project" value="UniProtKB-KW"/>
</dbReference>
<gene>
    <name evidence="11" type="ORF">CWI84_06945</name>
</gene>
<dbReference type="GO" id="GO:0046655">
    <property type="term" value="P:folic acid metabolic process"/>
    <property type="evidence" value="ECO:0007669"/>
    <property type="project" value="TreeGrafter"/>
</dbReference>
<dbReference type="GO" id="GO:0046654">
    <property type="term" value="P:tetrahydrofolate biosynthetic process"/>
    <property type="evidence" value="ECO:0007669"/>
    <property type="project" value="UniProtKB-UniPathway"/>
</dbReference>
<dbReference type="EMBL" id="PIQH01000005">
    <property type="protein sequence ID" value="RUO80361.1"/>
    <property type="molecule type" value="Genomic_DNA"/>
</dbReference>
<dbReference type="GO" id="GO:0046452">
    <property type="term" value="P:dihydrofolate metabolic process"/>
    <property type="evidence" value="ECO:0007669"/>
    <property type="project" value="TreeGrafter"/>
</dbReference>
<proteinExistence type="inferred from homology"/>
<dbReference type="InterPro" id="IPR017925">
    <property type="entry name" value="DHFR_CS"/>
</dbReference>
<dbReference type="Proteomes" id="UP000287996">
    <property type="component" value="Unassembled WGS sequence"/>
</dbReference>
<evidence type="ECO:0000256" key="9">
    <source>
        <dbReference type="RuleBase" id="RU004474"/>
    </source>
</evidence>
<keyword evidence="5 8" id="KW-0521">NADP</keyword>
<dbReference type="AlphaFoldDB" id="A0A432ZRA4"/>
<evidence type="ECO:0000256" key="6">
    <source>
        <dbReference type="ARBA" id="ARBA00023002"/>
    </source>
</evidence>
<evidence type="ECO:0000256" key="8">
    <source>
        <dbReference type="PIRNR" id="PIRNR000194"/>
    </source>
</evidence>
<reference evidence="11 12" key="1">
    <citation type="journal article" date="2011" name="Front. Microbiol.">
        <title>Genomic signatures of strain selection and enhancement in Bacillus atrophaeus var. globigii, a historical biowarfare simulant.</title>
        <authorList>
            <person name="Gibbons H.S."/>
            <person name="Broomall S.M."/>
            <person name="McNew L.A."/>
            <person name="Daligault H."/>
            <person name="Chapman C."/>
            <person name="Bruce D."/>
            <person name="Karavis M."/>
            <person name="Krepps M."/>
            <person name="McGregor P.A."/>
            <person name="Hong C."/>
            <person name="Park K.H."/>
            <person name="Akmal A."/>
            <person name="Feldman A."/>
            <person name="Lin J.S."/>
            <person name="Chang W.E."/>
            <person name="Higgs B.W."/>
            <person name="Demirev P."/>
            <person name="Lindquist J."/>
            <person name="Liem A."/>
            <person name="Fochler E."/>
            <person name="Read T.D."/>
            <person name="Tapia R."/>
            <person name="Johnson S."/>
            <person name="Bishop-Lilly K.A."/>
            <person name="Detter C."/>
            <person name="Han C."/>
            <person name="Sozhamannan S."/>
            <person name="Rosenzweig C.N."/>
            <person name="Skowronski E.W."/>
        </authorList>
    </citation>
    <scope>NUCLEOTIDE SEQUENCE [LARGE SCALE GENOMIC DNA]</scope>
    <source>
        <strain evidence="11 12">CC-PW-9</strain>
    </source>
</reference>
<dbReference type="NCBIfam" id="NF008037">
    <property type="entry name" value="PRK10769.1"/>
    <property type="match status" value="1"/>
</dbReference>
<comment type="function">
    <text evidence="7 8">Key enzyme in folate metabolism. Catalyzes an essential reaction for de novo glycine and purine synthesis, and for DNA precursor synthesis.</text>
</comment>
<accession>A0A432ZRA4</accession>
<dbReference type="PROSITE" id="PS00075">
    <property type="entry name" value="DHFR_1"/>
    <property type="match status" value="1"/>
</dbReference>
<dbReference type="GO" id="GO:0070401">
    <property type="term" value="F:NADP+ binding"/>
    <property type="evidence" value="ECO:0007669"/>
    <property type="project" value="UniProtKB-ARBA"/>
</dbReference>
<evidence type="ECO:0000256" key="5">
    <source>
        <dbReference type="ARBA" id="ARBA00022857"/>
    </source>
</evidence>
<feature type="domain" description="DHFR" evidence="10">
    <location>
        <begin position="3"/>
        <end position="161"/>
    </location>
</feature>
<organism evidence="11 12">
    <name type="scientific">Idiomarina tyrosinivorans</name>
    <dbReference type="NCBI Taxonomy" id="1445662"/>
    <lineage>
        <taxon>Bacteria</taxon>
        <taxon>Pseudomonadati</taxon>
        <taxon>Pseudomonadota</taxon>
        <taxon>Gammaproteobacteria</taxon>
        <taxon>Alteromonadales</taxon>
        <taxon>Idiomarinaceae</taxon>
        <taxon>Idiomarina</taxon>
    </lineage>
</organism>
<keyword evidence="4 8" id="KW-0554">One-carbon metabolism</keyword>